<comment type="similarity">
    <text evidence="1">Belongs to the CHFR family.</text>
</comment>
<dbReference type="PANTHER" id="PTHR15715">
    <property type="entry name" value="CENTROSOMAL PROTEIN OF 170 KDA"/>
    <property type="match status" value="1"/>
</dbReference>
<dbReference type="InterPro" id="IPR051176">
    <property type="entry name" value="Cent_Immune-Sig_Mod"/>
</dbReference>
<dbReference type="Pfam" id="PF00097">
    <property type="entry name" value="zf-C3HC4"/>
    <property type="match status" value="1"/>
</dbReference>
<dbReference type="InterPro" id="IPR001841">
    <property type="entry name" value="Znf_RING"/>
</dbReference>
<dbReference type="EnsemblMetazoa" id="CLYHEMT016454.1">
    <property type="protein sequence ID" value="CLYHEMP016454.1"/>
    <property type="gene ID" value="CLYHEMG016454"/>
</dbReference>
<evidence type="ECO:0000259" key="9">
    <source>
        <dbReference type="PROSITE" id="PS50089"/>
    </source>
</evidence>
<feature type="domain" description="RING-type" evidence="9">
    <location>
        <begin position="367"/>
        <end position="403"/>
    </location>
</feature>
<reference evidence="10" key="1">
    <citation type="submission" date="2021-01" db="UniProtKB">
        <authorList>
            <consortium name="EnsemblMetazoa"/>
        </authorList>
    </citation>
    <scope>IDENTIFICATION</scope>
</reference>
<protein>
    <recommendedName>
        <fullName evidence="2">E3 ubiquitin-protein ligase CHFR</fullName>
    </recommendedName>
</protein>
<evidence type="ECO:0000313" key="10">
    <source>
        <dbReference type="EnsemblMetazoa" id="CLYHEMP016454.1"/>
    </source>
</evidence>
<dbReference type="InterPro" id="IPR017907">
    <property type="entry name" value="Znf_RING_CS"/>
</dbReference>
<dbReference type="PROSITE" id="PS00518">
    <property type="entry name" value="ZF_RING_1"/>
    <property type="match status" value="1"/>
</dbReference>
<dbReference type="InterPro" id="IPR000253">
    <property type="entry name" value="FHA_dom"/>
</dbReference>
<dbReference type="AlphaFoldDB" id="A0A7M5X1D7"/>
<proteinExistence type="inferred from homology"/>
<dbReference type="CDD" id="cd00060">
    <property type="entry name" value="FHA"/>
    <property type="match status" value="1"/>
</dbReference>
<evidence type="ECO:0000256" key="5">
    <source>
        <dbReference type="ARBA" id="ARBA00022833"/>
    </source>
</evidence>
<evidence type="ECO:0000256" key="1">
    <source>
        <dbReference type="ARBA" id="ARBA00005797"/>
    </source>
</evidence>
<keyword evidence="11" id="KW-1185">Reference proteome</keyword>
<dbReference type="Pfam" id="PF00498">
    <property type="entry name" value="FHA"/>
    <property type="match status" value="1"/>
</dbReference>
<evidence type="ECO:0000259" key="8">
    <source>
        <dbReference type="PROSITE" id="PS50006"/>
    </source>
</evidence>
<feature type="domain" description="FHA" evidence="8">
    <location>
        <begin position="36"/>
        <end position="91"/>
    </location>
</feature>
<evidence type="ECO:0000313" key="11">
    <source>
        <dbReference type="Proteomes" id="UP000594262"/>
    </source>
</evidence>
<dbReference type="PROSITE" id="PS50089">
    <property type="entry name" value="ZF_RING_2"/>
    <property type="match status" value="1"/>
</dbReference>
<dbReference type="SMART" id="SM00240">
    <property type="entry name" value="FHA"/>
    <property type="match status" value="1"/>
</dbReference>
<dbReference type="Proteomes" id="UP000594262">
    <property type="component" value="Unplaced"/>
</dbReference>
<dbReference type="SUPFAM" id="SSF57850">
    <property type="entry name" value="RING/U-box"/>
    <property type="match status" value="1"/>
</dbReference>
<dbReference type="Gene3D" id="3.30.40.10">
    <property type="entry name" value="Zinc/RING finger domain, C3HC4 (zinc finger)"/>
    <property type="match status" value="1"/>
</dbReference>
<accession>A0A7M5X1D7</accession>
<dbReference type="PANTHER" id="PTHR15715:SF37">
    <property type="entry name" value="LD47843P"/>
    <property type="match status" value="1"/>
</dbReference>
<keyword evidence="7" id="KW-0175">Coiled coil</keyword>
<name>A0A7M5X1D7_9CNID</name>
<dbReference type="InterPro" id="IPR013083">
    <property type="entry name" value="Znf_RING/FYVE/PHD"/>
</dbReference>
<evidence type="ECO:0000256" key="4">
    <source>
        <dbReference type="ARBA" id="ARBA00022771"/>
    </source>
</evidence>
<dbReference type="InterPro" id="IPR018957">
    <property type="entry name" value="Znf_C3HC4_RING-type"/>
</dbReference>
<dbReference type="SUPFAM" id="SSF49879">
    <property type="entry name" value="SMAD/FHA domain"/>
    <property type="match status" value="1"/>
</dbReference>
<sequence length="406" mass="47223">MQEIENYPMVRLRKIRETSLKSDPSNFIYLSSTKPTIIGRVIADDVNTRMLSKSTPLMISRRHATVTFENGKVFVVDHSSLNGVYIRNKRIRSGVKAEVKIGDRVAFGCGIDKGSPPEFEYYVENAQSKHKTANPNLSASPLKRKRFFEPPSITIIESNTAQIKEQEQKIKSLSESLQEKEKQHKNMLSQFEETQSDLLKQLENSKLQLENERQEAELHLKGLLENQLHEQESALKSQFDMQIRDLELEKTLVETNLQQELSKKLSEKDEAYQKELEKQKLELETTIYAKESEKSNLLSELRAKEQVIEKYQSVEENQKQLEQCLQELRDEISEKENQLEQQKEITKKVEIDAKQSAMLCMEDEFSCIICSHYFIEATTLPCAHTFCSFCLWEWLKKEKELPCMQT</sequence>
<evidence type="ECO:0000256" key="6">
    <source>
        <dbReference type="PROSITE-ProRule" id="PRU00175"/>
    </source>
</evidence>
<organism evidence="10 11">
    <name type="scientific">Clytia hemisphaerica</name>
    <dbReference type="NCBI Taxonomy" id="252671"/>
    <lineage>
        <taxon>Eukaryota</taxon>
        <taxon>Metazoa</taxon>
        <taxon>Cnidaria</taxon>
        <taxon>Hydrozoa</taxon>
        <taxon>Hydroidolina</taxon>
        <taxon>Leptothecata</taxon>
        <taxon>Obeliida</taxon>
        <taxon>Clytiidae</taxon>
        <taxon>Clytia</taxon>
    </lineage>
</organism>
<dbReference type="OrthoDB" id="5971507at2759"/>
<keyword evidence="5" id="KW-0862">Zinc</keyword>
<keyword evidence="3" id="KW-0479">Metal-binding</keyword>
<dbReference type="InterPro" id="IPR008984">
    <property type="entry name" value="SMAD_FHA_dom_sf"/>
</dbReference>
<evidence type="ECO:0000256" key="3">
    <source>
        <dbReference type="ARBA" id="ARBA00022723"/>
    </source>
</evidence>
<evidence type="ECO:0000256" key="2">
    <source>
        <dbReference type="ARBA" id="ARBA00017908"/>
    </source>
</evidence>
<dbReference type="Gene3D" id="2.60.200.20">
    <property type="match status" value="1"/>
</dbReference>
<dbReference type="PROSITE" id="PS50006">
    <property type="entry name" value="FHA_DOMAIN"/>
    <property type="match status" value="1"/>
</dbReference>
<dbReference type="GO" id="GO:0008270">
    <property type="term" value="F:zinc ion binding"/>
    <property type="evidence" value="ECO:0007669"/>
    <property type="project" value="UniProtKB-KW"/>
</dbReference>
<keyword evidence="4 6" id="KW-0863">Zinc-finger</keyword>
<evidence type="ECO:0000256" key="7">
    <source>
        <dbReference type="SAM" id="Coils"/>
    </source>
</evidence>
<feature type="coiled-coil region" evidence="7">
    <location>
        <begin position="156"/>
        <end position="352"/>
    </location>
</feature>